<reference evidence="1" key="2">
    <citation type="submission" date="2021-01" db="EMBL/GenBank/DDBJ databases">
        <authorList>
            <person name="Schikora-Tamarit M.A."/>
        </authorList>
    </citation>
    <scope>NUCLEOTIDE SEQUENCE</scope>
    <source>
        <strain evidence="1">CBS2887</strain>
    </source>
</reference>
<organism evidence="1 2">
    <name type="scientific">Wickerhamomyces pijperi</name>
    <name type="common">Yeast</name>
    <name type="synonym">Pichia pijperi</name>
    <dbReference type="NCBI Taxonomy" id="599730"/>
    <lineage>
        <taxon>Eukaryota</taxon>
        <taxon>Fungi</taxon>
        <taxon>Dikarya</taxon>
        <taxon>Ascomycota</taxon>
        <taxon>Saccharomycotina</taxon>
        <taxon>Saccharomycetes</taxon>
        <taxon>Phaffomycetales</taxon>
        <taxon>Wickerhamomycetaceae</taxon>
        <taxon>Wickerhamomyces</taxon>
    </lineage>
</organism>
<protein>
    <submittedName>
        <fullName evidence="1">Uncharacterized protein</fullName>
    </submittedName>
</protein>
<accession>A0A9P8PXE3</accession>
<comment type="caution">
    <text evidence="1">The sequence shown here is derived from an EMBL/GenBank/DDBJ whole genome shotgun (WGS) entry which is preliminary data.</text>
</comment>
<keyword evidence="2" id="KW-1185">Reference proteome</keyword>
<sequence>MYGSLPIVGIVHIQRGRGLRGNTDDQRFGRLIKGRTGRTWDLGDFKTAVGIRSIIGVKQSVIDDGIRSRVKRFWDIEALEPFVELRDIDSVEIIRLDVSLCVEEDILSKNTDLSEIHAAKHFACLRIGSGQ</sequence>
<name>A0A9P8PXE3_WICPI</name>
<proteinExistence type="predicted"/>
<dbReference type="EMBL" id="JAEUBG010004759">
    <property type="protein sequence ID" value="KAH3680282.1"/>
    <property type="molecule type" value="Genomic_DNA"/>
</dbReference>
<evidence type="ECO:0000313" key="1">
    <source>
        <dbReference type="EMBL" id="KAH3680282.1"/>
    </source>
</evidence>
<reference evidence="1" key="1">
    <citation type="journal article" date="2021" name="Open Biol.">
        <title>Shared evolutionary footprints suggest mitochondrial oxidative damage underlies multiple complex I losses in fungi.</title>
        <authorList>
            <person name="Schikora-Tamarit M.A."/>
            <person name="Marcet-Houben M."/>
            <person name="Nosek J."/>
            <person name="Gabaldon T."/>
        </authorList>
    </citation>
    <scope>NUCLEOTIDE SEQUENCE</scope>
    <source>
        <strain evidence="1">CBS2887</strain>
    </source>
</reference>
<dbReference type="Proteomes" id="UP000774326">
    <property type="component" value="Unassembled WGS sequence"/>
</dbReference>
<gene>
    <name evidence="1" type="ORF">WICPIJ_008340</name>
</gene>
<evidence type="ECO:0000313" key="2">
    <source>
        <dbReference type="Proteomes" id="UP000774326"/>
    </source>
</evidence>
<dbReference type="AlphaFoldDB" id="A0A9P8PXE3"/>